<protein>
    <submittedName>
        <fullName evidence="1">Uncharacterized protein</fullName>
    </submittedName>
</protein>
<name>A0ABV2QGD2_9BURK</name>
<dbReference type="Pfam" id="PF05932">
    <property type="entry name" value="CesT"/>
    <property type="match status" value="1"/>
</dbReference>
<keyword evidence="2" id="KW-1185">Reference proteome</keyword>
<dbReference type="EMBL" id="JBEPSH010000014">
    <property type="protein sequence ID" value="MET4580088.1"/>
    <property type="molecule type" value="Genomic_DNA"/>
</dbReference>
<comment type="caution">
    <text evidence="1">The sequence shown here is derived from an EMBL/GenBank/DDBJ whole genome shotgun (WGS) entry which is preliminary data.</text>
</comment>
<proteinExistence type="predicted"/>
<organism evidence="1 2">
    <name type="scientific">Ottowia thiooxydans</name>
    <dbReference type="NCBI Taxonomy" id="219182"/>
    <lineage>
        <taxon>Bacteria</taxon>
        <taxon>Pseudomonadati</taxon>
        <taxon>Pseudomonadota</taxon>
        <taxon>Betaproteobacteria</taxon>
        <taxon>Burkholderiales</taxon>
        <taxon>Comamonadaceae</taxon>
        <taxon>Ottowia</taxon>
    </lineage>
</organism>
<sequence length="139" mass="14562">MSRYATLLEEYARLVGLPVQEFLSTQELVIQDLAIGIAPEGDESAGNLNIFASLGRPAPGVESAKLMQLMLEANALWVGTGGCTLGLQAGTGAVLLCVRLPLAVTDAHALSAAVQAFADVALLWSEVVQGRVTPELPVY</sequence>
<dbReference type="InterPro" id="IPR010261">
    <property type="entry name" value="Tir_chaperone"/>
</dbReference>
<gene>
    <name evidence="1" type="ORF">ABIE13_005227</name>
</gene>
<evidence type="ECO:0000313" key="2">
    <source>
        <dbReference type="Proteomes" id="UP001549320"/>
    </source>
</evidence>
<dbReference type="Proteomes" id="UP001549320">
    <property type="component" value="Unassembled WGS sequence"/>
</dbReference>
<dbReference type="Gene3D" id="3.30.1460.10">
    <property type="match status" value="1"/>
</dbReference>
<dbReference type="CDD" id="cd16364">
    <property type="entry name" value="T3SC_I-like"/>
    <property type="match status" value="1"/>
</dbReference>
<dbReference type="RefSeq" id="WP_354448749.1">
    <property type="nucleotide sequence ID" value="NZ_JBEPSH010000014.1"/>
</dbReference>
<evidence type="ECO:0000313" key="1">
    <source>
        <dbReference type="EMBL" id="MET4580088.1"/>
    </source>
</evidence>
<dbReference type="SUPFAM" id="SSF69635">
    <property type="entry name" value="Type III secretory system chaperone-like"/>
    <property type="match status" value="1"/>
</dbReference>
<reference evidence="1 2" key="1">
    <citation type="submission" date="2024-06" db="EMBL/GenBank/DDBJ databases">
        <title>Sorghum-associated microbial communities from plants grown in Nebraska, USA.</title>
        <authorList>
            <person name="Schachtman D."/>
        </authorList>
    </citation>
    <scope>NUCLEOTIDE SEQUENCE [LARGE SCALE GENOMIC DNA]</scope>
    <source>
        <strain evidence="1 2">2709</strain>
    </source>
</reference>
<accession>A0ABV2QGD2</accession>